<protein>
    <submittedName>
        <fullName evidence="8">Aminotransferase, class I/II</fullName>
        <ecNumber evidence="8">2.6.1.-</ecNumber>
    </submittedName>
</protein>
<evidence type="ECO:0000313" key="11">
    <source>
        <dbReference type="Proteomes" id="UP000004018"/>
    </source>
</evidence>
<dbReference type="EMBL" id="AFIJ01000007">
    <property type="protein sequence ID" value="EGL42115.1"/>
    <property type="molecule type" value="Genomic_DNA"/>
</dbReference>
<dbReference type="EMBL" id="ADGP01000021">
    <property type="protein sequence ID" value="EFD93728.1"/>
    <property type="molecule type" value="Genomic_DNA"/>
</dbReference>
<dbReference type="InterPro" id="IPR015424">
    <property type="entry name" value="PyrdxlP-dep_Trfase"/>
</dbReference>
<reference evidence="8" key="2">
    <citation type="submission" date="2009-12" db="EMBL/GenBank/DDBJ databases">
        <authorList>
            <person name="Madupu R."/>
            <person name="Durkin A.S."/>
            <person name="Torralba M."/>
            <person name="Methe B."/>
            <person name="Sutton G.G."/>
            <person name="Strausberg R.L."/>
            <person name="Nelson K.E."/>
        </authorList>
    </citation>
    <scope>NUCLEOTIDE SEQUENCE</scope>
    <source>
        <strain evidence="8">28L</strain>
    </source>
</reference>
<dbReference type="RefSeq" id="WP_007390576.1">
    <property type="nucleotide sequence ID" value="NZ_ADGP01000021.1"/>
</dbReference>
<reference evidence="9 11" key="3">
    <citation type="submission" date="2011-04" db="EMBL/GenBank/DDBJ databases">
        <authorList>
            <person name="Harkins D.M."/>
            <person name="Madupu R."/>
            <person name="Durkin A.S."/>
            <person name="Torralba M."/>
            <person name="Methe B."/>
            <person name="Sutton G.G."/>
            <person name="Nelson K.E."/>
        </authorList>
    </citation>
    <scope>NUCLEOTIDE SEQUENCE [LARGE SCALE GENOMIC DNA]</scope>
    <source>
        <strain evidence="9 11">UPII 199-6</strain>
    </source>
</reference>
<feature type="domain" description="Aminotransferase class I/classII large" evidence="7">
    <location>
        <begin position="55"/>
        <end position="385"/>
    </location>
</feature>
<dbReference type="eggNOG" id="COG1167">
    <property type="taxonomic scope" value="Bacteria"/>
</dbReference>
<keyword evidence="6" id="KW-0663">Pyridoxal phosphate</keyword>
<dbReference type="OrthoDB" id="9802328at2"/>
<proteinExistence type="inferred from homology"/>
<evidence type="ECO:0000313" key="10">
    <source>
        <dbReference type="Proteomes" id="UP000003242"/>
    </source>
</evidence>
<dbReference type="CDD" id="cd00609">
    <property type="entry name" value="AAT_like"/>
    <property type="match status" value="1"/>
</dbReference>
<sequence length="395" mass="44672">MTRLSGFAQTLKASDIAALLKLTEKPEVISFAGGLPAPELFPIEEMKSVDTAIYETEGSKAVQYGLTEGYGEFRKQLQKRMKDKFFVDCSTEDIVVTTGSQQALFILSQLLLDEGQTVLMESPSYMGAIMAFNPRWPKYTEVPTDEAGMIPEELDKILAADDSIRVIYVIPEFQNPTGITWSLERRKAFIEVINKYDVTVLEDNPYGEIRYDIERIPSLKSLDTQGKVVYMGSFSKIFLPGLRLGWIVANPQIIDKFVKFKQAVDLGTSTFGQRQAAYYCNMYDMEAHIRKITDLYRKRRDIMCASMAKYFPDSVTFTYPKGGLFTWVTLPEHVDATALMPKCLARNVAYVPGGIFYPNGGRRNHFRLNYSNMPEERIVEGVKRLGEVLHAALDA</sequence>
<dbReference type="PANTHER" id="PTHR42790">
    <property type="entry name" value="AMINOTRANSFERASE"/>
    <property type="match status" value="1"/>
</dbReference>
<dbReference type="Pfam" id="PF00155">
    <property type="entry name" value="Aminotran_1_2"/>
    <property type="match status" value="1"/>
</dbReference>
<dbReference type="GO" id="GO:1901605">
    <property type="term" value="P:alpha-amino acid metabolic process"/>
    <property type="evidence" value="ECO:0007669"/>
    <property type="project" value="TreeGrafter"/>
</dbReference>
<comment type="subunit">
    <text evidence="3">Homodimer.</text>
</comment>
<dbReference type="GO" id="GO:0030170">
    <property type="term" value="F:pyridoxal phosphate binding"/>
    <property type="evidence" value="ECO:0007669"/>
    <property type="project" value="InterPro"/>
</dbReference>
<reference evidence="10" key="1">
    <citation type="submission" date="2009-12" db="EMBL/GenBank/DDBJ databases">
        <title>Sequence of Clostridiales genomosp. BVAB3 str. UPII9-5.</title>
        <authorList>
            <person name="Madupu R."/>
            <person name="Durkin A.S."/>
            <person name="Torralba M."/>
            <person name="Methe B."/>
            <person name="Sutton G.G."/>
            <person name="Strausberg R.L."/>
            <person name="Nelson K.E."/>
        </authorList>
    </citation>
    <scope>NUCLEOTIDE SEQUENCE [LARGE SCALE GENOMIC DNA]</scope>
    <source>
        <strain evidence="10">28L</strain>
    </source>
</reference>
<dbReference type="InterPro" id="IPR015422">
    <property type="entry name" value="PyrdxlP-dep_Trfase_small"/>
</dbReference>
<organism evidence="8 10">
    <name type="scientific">Megasphaera lornae</name>
    <dbReference type="NCBI Taxonomy" id="1000568"/>
    <lineage>
        <taxon>Bacteria</taxon>
        <taxon>Bacillati</taxon>
        <taxon>Bacillota</taxon>
        <taxon>Negativicutes</taxon>
        <taxon>Veillonellales</taxon>
        <taxon>Veillonellaceae</taxon>
        <taxon>Megasphaera</taxon>
    </lineage>
</organism>
<comment type="caution">
    <text evidence="8">The sequence shown here is derived from an EMBL/GenBank/DDBJ whole genome shotgun (WGS) entry which is preliminary data.</text>
</comment>
<evidence type="ECO:0000313" key="8">
    <source>
        <dbReference type="EMBL" id="EFD93728.1"/>
    </source>
</evidence>
<dbReference type="EC" id="2.6.1.-" evidence="8"/>
<keyword evidence="4 8" id="KW-0032">Aminotransferase</keyword>
<keyword evidence="5 8" id="KW-0808">Transferase</keyword>
<keyword evidence="11" id="KW-1185">Reference proteome</keyword>
<dbReference type="Proteomes" id="UP000003242">
    <property type="component" value="Unassembled WGS sequence"/>
</dbReference>
<dbReference type="InterPro" id="IPR050859">
    <property type="entry name" value="Class-I_PLP-dep_aminotransf"/>
</dbReference>
<dbReference type="Gene3D" id="3.90.1150.10">
    <property type="entry name" value="Aspartate Aminotransferase, domain 1"/>
    <property type="match status" value="1"/>
</dbReference>
<evidence type="ECO:0000259" key="7">
    <source>
        <dbReference type="Pfam" id="PF00155"/>
    </source>
</evidence>
<dbReference type="InterPro" id="IPR004839">
    <property type="entry name" value="Aminotransferase_I/II_large"/>
</dbReference>
<dbReference type="Proteomes" id="UP000004018">
    <property type="component" value="Unassembled WGS sequence"/>
</dbReference>
<evidence type="ECO:0000256" key="6">
    <source>
        <dbReference type="ARBA" id="ARBA00022898"/>
    </source>
</evidence>
<evidence type="ECO:0000313" key="9">
    <source>
        <dbReference type="EMBL" id="EGL42115.1"/>
    </source>
</evidence>
<comment type="cofactor">
    <cofactor evidence="1">
        <name>pyridoxal 5'-phosphate</name>
        <dbReference type="ChEBI" id="CHEBI:597326"/>
    </cofactor>
</comment>
<evidence type="ECO:0000256" key="5">
    <source>
        <dbReference type="ARBA" id="ARBA00022679"/>
    </source>
</evidence>
<dbReference type="FunFam" id="3.40.640.10:FF:000053">
    <property type="entry name" value="Aminotransferase, class I"/>
    <property type="match status" value="1"/>
</dbReference>
<dbReference type="AlphaFoldDB" id="D3LVS5"/>
<evidence type="ECO:0000256" key="4">
    <source>
        <dbReference type="ARBA" id="ARBA00022576"/>
    </source>
</evidence>
<evidence type="ECO:0000256" key="3">
    <source>
        <dbReference type="ARBA" id="ARBA00011738"/>
    </source>
</evidence>
<accession>D3LVS5</accession>
<dbReference type="SUPFAM" id="SSF53383">
    <property type="entry name" value="PLP-dependent transferases"/>
    <property type="match status" value="1"/>
</dbReference>
<comment type="similarity">
    <text evidence="2">Belongs to the class-I pyridoxal-phosphate-dependent aminotransferase family.</text>
</comment>
<dbReference type="GO" id="GO:0008483">
    <property type="term" value="F:transaminase activity"/>
    <property type="evidence" value="ECO:0007669"/>
    <property type="project" value="UniProtKB-KW"/>
</dbReference>
<dbReference type="STRING" id="699218.HMPREF0889_1082"/>
<evidence type="ECO:0000256" key="2">
    <source>
        <dbReference type="ARBA" id="ARBA00007441"/>
    </source>
</evidence>
<dbReference type="PANTHER" id="PTHR42790:SF19">
    <property type="entry name" value="KYNURENINE_ALPHA-AMINOADIPATE AMINOTRANSFERASE, MITOCHONDRIAL"/>
    <property type="match status" value="1"/>
</dbReference>
<dbReference type="Gene3D" id="3.40.640.10">
    <property type="entry name" value="Type I PLP-dependent aspartate aminotransferase-like (Major domain)"/>
    <property type="match status" value="1"/>
</dbReference>
<evidence type="ECO:0000256" key="1">
    <source>
        <dbReference type="ARBA" id="ARBA00001933"/>
    </source>
</evidence>
<dbReference type="InterPro" id="IPR015421">
    <property type="entry name" value="PyrdxlP-dep_Trfase_major"/>
</dbReference>
<name>D3LVS5_9FIRM</name>
<gene>
    <name evidence="8" type="ORF">HMPREF0889_1082</name>
    <name evidence="9" type="ORF">HMPREF1039_0225</name>
</gene>